<dbReference type="PANTHER" id="PTHR19919">
    <property type="entry name" value="WD REPEAT CONTAINING PROTEIN"/>
    <property type="match status" value="1"/>
</dbReference>
<evidence type="ECO:0000313" key="4">
    <source>
        <dbReference type="EMBL" id="GMI19486.1"/>
    </source>
</evidence>
<sequence length="299" mass="33328">MSSKKEIHTYTAPWTVYGLAWSNRETHQNKFRLAIASFMSEYSNKVQVVKKSTSTSAEGQDFYASCEACHLLDNNKNSEYCAPLTSFDWCSEDPSLIGTSSIDTTCTIWDINTQQVKTQLIAHDKEVYDIAFSNGKDCFASCGADGSVRMFDLRSLEHSTIIYESNRMPPPLQDKLHPLLRICWNKQDPNYLATIMANSNNTIILDVRVPSLPVATLAGHEGPVNATAWAPHSSSHICTCADDSHALIWDLSSIGGPKPVEEPILAYDAKMEINNMLWSESQPDWISIAFGNTLQILRV</sequence>
<dbReference type="Proteomes" id="UP001165065">
    <property type="component" value="Unassembled WGS sequence"/>
</dbReference>
<gene>
    <name evidence="4" type="ORF">TrCOL_g3386</name>
</gene>
<dbReference type="AlphaFoldDB" id="A0A9W7FTL5"/>
<dbReference type="EMBL" id="BRYA01000495">
    <property type="protein sequence ID" value="GMI19486.1"/>
    <property type="molecule type" value="Genomic_DNA"/>
</dbReference>
<keyword evidence="5" id="KW-1185">Reference proteome</keyword>
<dbReference type="SMART" id="SM00320">
    <property type="entry name" value="WD40"/>
    <property type="match status" value="3"/>
</dbReference>
<dbReference type="PROSITE" id="PS50294">
    <property type="entry name" value="WD_REPEATS_REGION"/>
    <property type="match status" value="1"/>
</dbReference>
<name>A0A9W7FTL5_9STRA</name>
<dbReference type="SUPFAM" id="SSF50978">
    <property type="entry name" value="WD40 repeat-like"/>
    <property type="match status" value="1"/>
</dbReference>
<dbReference type="Gene3D" id="2.130.10.10">
    <property type="entry name" value="YVTN repeat-like/Quinoprotein amine dehydrogenase"/>
    <property type="match status" value="1"/>
</dbReference>
<evidence type="ECO:0000256" key="2">
    <source>
        <dbReference type="ARBA" id="ARBA00022737"/>
    </source>
</evidence>
<keyword evidence="1 3" id="KW-0853">WD repeat</keyword>
<evidence type="ECO:0000256" key="1">
    <source>
        <dbReference type="ARBA" id="ARBA00022574"/>
    </source>
</evidence>
<dbReference type="PROSITE" id="PS00678">
    <property type="entry name" value="WD_REPEATS_1"/>
    <property type="match status" value="1"/>
</dbReference>
<evidence type="ECO:0000313" key="5">
    <source>
        <dbReference type="Proteomes" id="UP001165065"/>
    </source>
</evidence>
<dbReference type="PROSITE" id="PS50082">
    <property type="entry name" value="WD_REPEATS_2"/>
    <property type="match status" value="2"/>
</dbReference>
<accession>A0A9W7FTL5</accession>
<dbReference type="InterPro" id="IPR036322">
    <property type="entry name" value="WD40_repeat_dom_sf"/>
</dbReference>
<comment type="caution">
    <text evidence="4">The sequence shown here is derived from an EMBL/GenBank/DDBJ whole genome shotgun (WGS) entry which is preliminary data.</text>
</comment>
<feature type="repeat" description="WD" evidence="3">
    <location>
        <begin position="120"/>
        <end position="161"/>
    </location>
</feature>
<proteinExistence type="predicted"/>
<dbReference type="OrthoDB" id="24670at2759"/>
<dbReference type="InterPro" id="IPR015943">
    <property type="entry name" value="WD40/YVTN_repeat-like_dom_sf"/>
</dbReference>
<reference evidence="5" key="1">
    <citation type="journal article" date="2023" name="Commun. Biol.">
        <title>Genome analysis of Parmales, the sister group of diatoms, reveals the evolutionary specialization of diatoms from phago-mixotrophs to photoautotrophs.</title>
        <authorList>
            <person name="Ban H."/>
            <person name="Sato S."/>
            <person name="Yoshikawa S."/>
            <person name="Yamada K."/>
            <person name="Nakamura Y."/>
            <person name="Ichinomiya M."/>
            <person name="Sato N."/>
            <person name="Blanc-Mathieu R."/>
            <person name="Endo H."/>
            <person name="Kuwata A."/>
            <person name="Ogata H."/>
        </authorList>
    </citation>
    <scope>NUCLEOTIDE SEQUENCE [LARGE SCALE GENOMIC DNA]</scope>
</reference>
<keyword evidence="2" id="KW-0677">Repeat</keyword>
<feature type="repeat" description="WD" evidence="3">
    <location>
        <begin position="217"/>
        <end position="253"/>
    </location>
</feature>
<dbReference type="InterPro" id="IPR001680">
    <property type="entry name" value="WD40_rpt"/>
</dbReference>
<evidence type="ECO:0000256" key="3">
    <source>
        <dbReference type="PROSITE-ProRule" id="PRU00221"/>
    </source>
</evidence>
<protein>
    <submittedName>
        <fullName evidence="4">Uncharacterized protein</fullName>
    </submittedName>
</protein>
<dbReference type="InterPro" id="IPR019775">
    <property type="entry name" value="WD40_repeat_CS"/>
</dbReference>
<organism evidence="4 5">
    <name type="scientific">Triparma columacea</name>
    <dbReference type="NCBI Taxonomy" id="722753"/>
    <lineage>
        <taxon>Eukaryota</taxon>
        <taxon>Sar</taxon>
        <taxon>Stramenopiles</taxon>
        <taxon>Ochrophyta</taxon>
        <taxon>Bolidophyceae</taxon>
        <taxon>Parmales</taxon>
        <taxon>Triparmaceae</taxon>
        <taxon>Triparma</taxon>
    </lineage>
</organism>
<dbReference type="InterPro" id="IPR045159">
    <property type="entry name" value="DCAF7-like"/>
</dbReference>
<dbReference type="Pfam" id="PF00400">
    <property type="entry name" value="WD40"/>
    <property type="match status" value="2"/>
</dbReference>